<keyword evidence="1" id="KW-0472">Membrane</keyword>
<evidence type="ECO:0000313" key="2">
    <source>
        <dbReference type="EMBL" id="EHG24526.1"/>
    </source>
</evidence>
<dbReference type="InterPro" id="IPR021707">
    <property type="entry name" value="DUF3290"/>
</dbReference>
<keyword evidence="1" id="KW-1133">Transmembrane helix</keyword>
<dbReference type="GeneID" id="32475282"/>
<comment type="caution">
    <text evidence="2">The sequence shown here is derived from an EMBL/GenBank/DDBJ whole genome shotgun (WGS) entry which is preliminary data.</text>
</comment>
<evidence type="ECO:0000313" key="3">
    <source>
        <dbReference type="Proteomes" id="UP000003175"/>
    </source>
</evidence>
<dbReference type="Pfam" id="PF11694">
    <property type="entry name" value="DUF3290"/>
    <property type="match status" value="1"/>
</dbReference>
<dbReference type="RefSeq" id="WP_006695074.1">
    <property type="nucleotide sequence ID" value="NZ_JH376859.1"/>
</dbReference>
<gene>
    <name evidence="2" type="ORF">HMPREF9432_01376</name>
</gene>
<keyword evidence="3" id="KW-1185">Reference proteome</keyword>
<dbReference type="EMBL" id="ADGH01000012">
    <property type="protein sequence ID" value="EHG24526.1"/>
    <property type="molecule type" value="Genomic_DNA"/>
</dbReference>
<feature type="transmembrane region" description="Helical" evidence="1">
    <location>
        <begin position="20"/>
        <end position="38"/>
    </location>
</feature>
<protein>
    <recommendedName>
        <fullName evidence="4">DUF3290 domain-containing protein</fullName>
    </recommendedName>
</protein>
<dbReference type="Proteomes" id="UP000003175">
    <property type="component" value="Unassembled WGS sequence"/>
</dbReference>
<name>A0ABN0DPG6_9FIRM</name>
<organism evidence="2 3">
    <name type="scientific">Selenomonas noxia F0398</name>
    <dbReference type="NCBI Taxonomy" id="702437"/>
    <lineage>
        <taxon>Bacteria</taxon>
        <taxon>Bacillati</taxon>
        <taxon>Bacillota</taxon>
        <taxon>Negativicutes</taxon>
        <taxon>Selenomonadales</taxon>
        <taxon>Selenomonadaceae</taxon>
        <taxon>Selenomonas</taxon>
    </lineage>
</organism>
<reference evidence="2 3" key="1">
    <citation type="submission" date="2011-08" db="EMBL/GenBank/DDBJ databases">
        <title>The Genome Sequence of Selenomonas noxia F0398.</title>
        <authorList>
            <consortium name="The Broad Institute Genome Sequencing Platform"/>
            <person name="Earl A."/>
            <person name="Ward D."/>
            <person name="Feldgarden M."/>
            <person name="Gevers D."/>
            <person name="Izard J."/>
            <person name="Ganesan A."/>
            <person name="Blanton J.M."/>
            <person name="Baranova O.V."/>
            <person name="Tanner A.C."/>
            <person name="Dewhirst F.E."/>
            <person name="Young S.K."/>
            <person name="Zeng Q."/>
            <person name="Gargeya S."/>
            <person name="Fitzgerald M."/>
            <person name="Haas B."/>
            <person name="Abouelleil A."/>
            <person name="Alvarado L."/>
            <person name="Arachchi H.M."/>
            <person name="Berlin A."/>
            <person name="Brown A."/>
            <person name="Chapman S.B."/>
            <person name="Chen Z."/>
            <person name="Dunbar C."/>
            <person name="Freedman E."/>
            <person name="Gearin G."/>
            <person name="Gellesch M."/>
            <person name="Goldberg J."/>
            <person name="Griggs A."/>
            <person name="Gujja S."/>
            <person name="Heiman D."/>
            <person name="Howarth C."/>
            <person name="Larson L."/>
            <person name="Lui A."/>
            <person name="MacDonald P.J.P."/>
            <person name="Montmayeur A."/>
            <person name="Murphy C."/>
            <person name="Neiman D."/>
            <person name="Pearson M."/>
            <person name="Priest M."/>
            <person name="Roberts A."/>
            <person name="Saif S."/>
            <person name="Shea T."/>
            <person name="Shenoy N."/>
            <person name="Sisk P."/>
            <person name="Stolte C."/>
            <person name="Sykes S."/>
            <person name="Wortman J."/>
            <person name="Nusbaum C."/>
            <person name="Birren B."/>
        </authorList>
    </citation>
    <scope>NUCLEOTIDE SEQUENCE [LARGE SCALE GENOMIC DNA]</scope>
    <source>
        <strain evidence="2 3">F0398</strain>
    </source>
</reference>
<accession>A0ABN0DPG6</accession>
<keyword evidence="1" id="KW-0812">Transmembrane</keyword>
<evidence type="ECO:0000256" key="1">
    <source>
        <dbReference type="SAM" id="Phobius"/>
    </source>
</evidence>
<proteinExistence type="predicted"/>
<sequence length="150" mass="17493">MTFYTYNYITQHSQFNNAVWYALSFLALAALLFVSIKYLRNRLVSRYRDLIVILFLAVAFLGGMQWNDYNRTKSDVEATSRVVQFFHTFSEDMGVPVEDVRTNSTYLKQGMLVDVQGTFYAVTFNADFTSFQYERTHLLGRDVKIADKED</sequence>
<evidence type="ECO:0008006" key="4">
    <source>
        <dbReference type="Google" id="ProtNLM"/>
    </source>
</evidence>
<feature type="transmembrane region" description="Helical" evidence="1">
    <location>
        <begin position="50"/>
        <end position="66"/>
    </location>
</feature>